<dbReference type="PANTHER" id="PTHR22572">
    <property type="entry name" value="SUGAR-1-PHOSPHATE GUANYL TRANSFERASE"/>
    <property type="match status" value="1"/>
</dbReference>
<dbReference type="OrthoDB" id="9801810at2"/>
<protein>
    <submittedName>
        <fullName evidence="3">CBS domain protein</fullName>
    </submittedName>
</protein>
<dbReference type="SUPFAM" id="SSF54631">
    <property type="entry name" value="CBS-domain pair"/>
    <property type="match status" value="1"/>
</dbReference>
<dbReference type="Proteomes" id="UP000316298">
    <property type="component" value="Unassembled WGS sequence"/>
</dbReference>
<gene>
    <name evidence="3" type="ORF">FB475_2159</name>
</gene>
<organism evidence="3 4">
    <name type="scientific">Kribbella jejuensis</name>
    <dbReference type="NCBI Taxonomy" id="236068"/>
    <lineage>
        <taxon>Bacteria</taxon>
        <taxon>Bacillati</taxon>
        <taxon>Actinomycetota</taxon>
        <taxon>Actinomycetes</taxon>
        <taxon>Propionibacteriales</taxon>
        <taxon>Kribbellaceae</taxon>
        <taxon>Kribbella</taxon>
    </lineage>
</organism>
<evidence type="ECO:0000313" key="4">
    <source>
        <dbReference type="Proteomes" id="UP000316298"/>
    </source>
</evidence>
<evidence type="ECO:0000313" key="3">
    <source>
        <dbReference type="EMBL" id="TQJ18028.1"/>
    </source>
</evidence>
<accession>A0A542ERP3</accession>
<dbReference type="Gene3D" id="3.90.550.10">
    <property type="entry name" value="Spore Coat Polysaccharide Biosynthesis Protein SpsA, Chain A"/>
    <property type="match status" value="1"/>
</dbReference>
<dbReference type="InterPro" id="IPR005835">
    <property type="entry name" value="NTP_transferase_dom"/>
</dbReference>
<feature type="domain" description="CBS" evidence="2">
    <location>
        <begin position="1"/>
        <end position="59"/>
    </location>
</feature>
<evidence type="ECO:0000256" key="1">
    <source>
        <dbReference type="PROSITE-ProRule" id="PRU00703"/>
    </source>
</evidence>
<dbReference type="InterPro" id="IPR000644">
    <property type="entry name" value="CBS_dom"/>
</dbReference>
<reference evidence="3 4" key="1">
    <citation type="submission" date="2019-06" db="EMBL/GenBank/DDBJ databases">
        <title>Sequencing the genomes of 1000 actinobacteria strains.</title>
        <authorList>
            <person name="Klenk H.-P."/>
        </authorList>
    </citation>
    <scope>NUCLEOTIDE SEQUENCE [LARGE SCALE GENOMIC DNA]</scope>
    <source>
        <strain evidence="3 4">DSM 17305</strain>
    </source>
</reference>
<dbReference type="Pfam" id="PF00483">
    <property type="entry name" value="NTP_transferase"/>
    <property type="match status" value="1"/>
</dbReference>
<dbReference type="SMART" id="SM00116">
    <property type="entry name" value="CBS"/>
    <property type="match status" value="2"/>
</dbReference>
<dbReference type="PROSITE" id="PS51371">
    <property type="entry name" value="CBS"/>
    <property type="match status" value="1"/>
</dbReference>
<dbReference type="EMBL" id="VFMM01000001">
    <property type="protein sequence ID" value="TQJ18028.1"/>
    <property type="molecule type" value="Genomic_DNA"/>
</dbReference>
<dbReference type="RefSeq" id="WP_141854905.1">
    <property type="nucleotide sequence ID" value="NZ_BAAAKA010000017.1"/>
</dbReference>
<proteinExistence type="predicted"/>
<dbReference type="InterPro" id="IPR050486">
    <property type="entry name" value="Mannose-1P_guanyltransferase"/>
</dbReference>
<comment type="caution">
    <text evidence="3">The sequence shown here is derived from an EMBL/GenBank/DDBJ whole genome shotgun (WGS) entry which is preliminary data.</text>
</comment>
<sequence length="348" mass="37605">MRIGEVLVGQGDSIRAALLAIDRSGWSRAFVADSAGRLVGAVSESAIRQALLDGIGLESRLYPFMEDAGVSTKPGAGRAEVIDLMHTLGLRELPVVDQDGRLVEVHSDLAVAGPAHRGNVAVIMAGGRGSRLAPLTDHVPKPMLPVAGRPILERLVMHLVGSGITRIFISVNYLNEVIEQHFGDGRAFGCRIEYLREDEAVPLGTGGSLRLLAQQDCEITEPILVMNGDLVTAFSVGGLLEAHAGEDVVATVATTRYEHQVPFGVLEQTSGRLVRIVEKPVPSWPVNAGIYVIEPKLISEIPEGRLFLITELLDQCLKRGWPIGLWQVREHWQDIGRPAELAQARGQA</sequence>
<dbReference type="Pfam" id="PF00571">
    <property type="entry name" value="CBS"/>
    <property type="match status" value="1"/>
</dbReference>
<evidence type="ECO:0000259" key="2">
    <source>
        <dbReference type="PROSITE" id="PS51371"/>
    </source>
</evidence>
<keyword evidence="4" id="KW-1185">Reference proteome</keyword>
<dbReference type="SUPFAM" id="SSF53448">
    <property type="entry name" value="Nucleotide-diphospho-sugar transferases"/>
    <property type="match status" value="1"/>
</dbReference>
<dbReference type="InterPro" id="IPR029044">
    <property type="entry name" value="Nucleotide-diphossugar_trans"/>
</dbReference>
<dbReference type="CDD" id="cd06426">
    <property type="entry name" value="NTP_transferase_like_2"/>
    <property type="match status" value="1"/>
</dbReference>
<name>A0A542ERP3_9ACTN</name>
<dbReference type="Gene3D" id="3.10.580.10">
    <property type="entry name" value="CBS-domain"/>
    <property type="match status" value="1"/>
</dbReference>
<keyword evidence="1" id="KW-0129">CBS domain</keyword>
<dbReference type="AlphaFoldDB" id="A0A542ERP3"/>
<dbReference type="InterPro" id="IPR046342">
    <property type="entry name" value="CBS_dom_sf"/>
</dbReference>